<dbReference type="HAMAP" id="MF_00519">
    <property type="entry name" value="Arabinose_Isome"/>
    <property type="match status" value="1"/>
</dbReference>
<protein>
    <recommendedName>
        <fullName evidence="6">L-arabinose isomerase</fullName>
        <ecNumber evidence="6">5.3.1.4</ecNumber>
    </recommendedName>
</protein>
<proteinExistence type="inferred from homology"/>
<comment type="caution">
    <text evidence="10">The sequence shown here is derived from an EMBL/GenBank/DDBJ whole genome shotgun (WGS) entry which is preliminary data.</text>
</comment>
<evidence type="ECO:0000259" key="8">
    <source>
        <dbReference type="Pfam" id="PF11762"/>
    </source>
</evidence>
<evidence type="ECO:0000259" key="9">
    <source>
        <dbReference type="Pfam" id="PF24856"/>
    </source>
</evidence>
<dbReference type="Pfam" id="PF11762">
    <property type="entry name" value="Arabinose_Iso_C"/>
    <property type="match status" value="1"/>
</dbReference>
<evidence type="ECO:0000256" key="2">
    <source>
        <dbReference type="ARBA" id="ARBA00022935"/>
    </source>
</evidence>
<comment type="similarity">
    <text evidence="6">Belongs to the arabinose isomerase family.</text>
</comment>
<keyword evidence="5 6" id="KW-0119">Carbohydrate metabolism</keyword>
<organism evidence="10 11">
    <name type="scientific">Candidatus Thalassospirochaeta sargassi</name>
    <dbReference type="NCBI Taxonomy" id="3119039"/>
    <lineage>
        <taxon>Bacteria</taxon>
        <taxon>Pseudomonadati</taxon>
        <taxon>Spirochaetota</taxon>
        <taxon>Spirochaetia</taxon>
        <taxon>Spirochaetales</taxon>
        <taxon>Spirochaetaceae</taxon>
        <taxon>Candidatus Thalassospirochaeta</taxon>
    </lineage>
</organism>
<comment type="function">
    <text evidence="6">Catalyzes the conversion of L-arabinose to L-ribulose.</text>
</comment>
<keyword evidence="2 6" id="KW-0054">Arabinose catabolism</keyword>
<sequence length="508" mass="56192">MKTEKKTLWFVVGSQHLYGEETLKQVAEHAEKIVAGLNGSPKIRRDVVLKPVVTTSDQIYRTIIEAGADQGCIGIITWMHTFSPAKMWIKGLKNLTKPMLHLHTQYNREIPWDRIDMDFMNLNQSAHGGREFGYINTRLGVSRKVVTGYWQDENVQQQVADWISVAEAVDESRNMKVARFGDNMRDVAVTEGNKVSSQIDFEYEVHGYGIGDLTASIDNVTEDDISAKVDEYNERYVMSDELKSSGAAYASLTEALKIEAGLENFLVAGGFKAFTTTFENLYGMKQLPGTAVQNLMAKGYGFGAEGDWKTAALLRTMKVMGEAKGQASDRNGAAPAGTSFMEDYTYHFDGENSLVLGAHMLEVCPSIAGGDVRAEVHPLGIGGKEDPVRLVFDVPAGRALNATMIDLGSRFRLVVNELEVVEPPAAAGTFGKLPVARALWKPMPNLETSANAWIYAGGAHHSVFSQSVTSDQLRTYADIYGVEVVVIDKDTKLTNFRNELRWNEAYYR</sequence>
<feature type="binding site" evidence="6">
    <location>
        <position position="461"/>
    </location>
    <ligand>
        <name>Mn(2+)</name>
        <dbReference type="ChEBI" id="CHEBI:29035"/>
    </ligand>
</feature>
<dbReference type="Proteomes" id="UP001221217">
    <property type="component" value="Unassembled WGS sequence"/>
</dbReference>
<dbReference type="Pfam" id="PF24856">
    <property type="entry name" value="AraA_central"/>
    <property type="match status" value="1"/>
</dbReference>
<comment type="pathway">
    <text evidence="6">Carbohydrate degradation; L-arabinose degradation via L-ribulose; D-xylulose 5-phosphate from L-arabinose (bacterial route): step 1/3.</text>
</comment>
<dbReference type="InterPro" id="IPR003762">
    <property type="entry name" value="Lara_isomerase"/>
</dbReference>
<evidence type="ECO:0000256" key="3">
    <source>
        <dbReference type="ARBA" id="ARBA00023211"/>
    </source>
</evidence>
<feature type="binding site" evidence="6">
    <location>
        <position position="342"/>
    </location>
    <ligand>
        <name>Mn(2+)</name>
        <dbReference type="ChEBI" id="CHEBI:29035"/>
    </ligand>
</feature>
<feature type="binding site" evidence="6">
    <location>
        <position position="359"/>
    </location>
    <ligand>
        <name>Mn(2+)</name>
        <dbReference type="ChEBI" id="CHEBI:29035"/>
    </ligand>
</feature>
<feature type="domain" description="L-arabinose isomerase N-terminal" evidence="7">
    <location>
        <begin position="7"/>
        <end position="172"/>
    </location>
</feature>
<gene>
    <name evidence="6 10" type="primary">araA</name>
    <name evidence="10" type="ORF">PQJ61_13695</name>
</gene>
<feature type="binding site" evidence="6">
    <location>
        <position position="305"/>
    </location>
    <ligand>
        <name>Mn(2+)</name>
        <dbReference type="ChEBI" id="CHEBI:29035"/>
    </ligand>
</feature>
<dbReference type="GO" id="GO:0030145">
    <property type="term" value="F:manganese ion binding"/>
    <property type="evidence" value="ECO:0007669"/>
    <property type="project" value="UniProtKB-UniRule"/>
</dbReference>
<dbReference type="PANTHER" id="PTHR38464:SF1">
    <property type="entry name" value="L-ARABINOSE ISOMERASE"/>
    <property type="match status" value="1"/>
</dbReference>
<comment type="catalytic activity">
    <reaction evidence="6">
        <text>beta-L-arabinopyranose = L-ribulose</text>
        <dbReference type="Rhea" id="RHEA:14821"/>
        <dbReference type="ChEBI" id="CHEBI:16880"/>
        <dbReference type="ChEBI" id="CHEBI:40886"/>
        <dbReference type="EC" id="5.3.1.4"/>
    </reaction>
</comment>
<feature type="domain" description="L-arabinose isomerase C-terminal" evidence="8">
    <location>
        <begin position="337"/>
        <end position="483"/>
    </location>
</feature>
<dbReference type="EMBL" id="JAQQAL010000034">
    <property type="protein sequence ID" value="MDC7227813.1"/>
    <property type="molecule type" value="Genomic_DNA"/>
</dbReference>
<name>A0AAJ1IH29_9SPIO</name>
<dbReference type="InterPro" id="IPR055390">
    <property type="entry name" value="AraA_central"/>
</dbReference>
<evidence type="ECO:0000256" key="1">
    <source>
        <dbReference type="ARBA" id="ARBA00022723"/>
    </source>
</evidence>
<evidence type="ECO:0000259" key="7">
    <source>
        <dbReference type="Pfam" id="PF02610"/>
    </source>
</evidence>
<evidence type="ECO:0000256" key="4">
    <source>
        <dbReference type="ARBA" id="ARBA00023235"/>
    </source>
</evidence>
<evidence type="ECO:0000256" key="5">
    <source>
        <dbReference type="ARBA" id="ARBA00023277"/>
    </source>
</evidence>
<dbReference type="InterPro" id="IPR038583">
    <property type="entry name" value="AraA_N_sf"/>
</dbReference>
<dbReference type="PIRSF" id="PIRSF001478">
    <property type="entry name" value="L-ara_isomerase"/>
    <property type="match status" value="1"/>
</dbReference>
<reference evidence="10 11" key="1">
    <citation type="submission" date="2022-12" db="EMBL/GenBank/DDBJ databases">
        <title>Metagenome assembled genome from gulf of manar.</title>
        <authorList>
            <person name="Kohli P."/>
            <person name="Pk S."/>
            <person name="Venkata Ramana C."/>
            <person name="Sasikala C."/>
        </authorList>
    </citation>
    <scope>NUCLEOTIDE SEQUENCE [LARGE SCALE GENOMIC DNA]</scope>
    <source>
        <strain evidence="10">JB008</strain>
    </source>
</reference>
<dbReference type="SUPFAM" id="SSF53743">
    <property type="entry name" value="FucI/AraA N-terminal and middle domains"/>
    <property type="match status" value="1"/>
</dbReference>
<dbReference type="InterPro" id="IPR004216">
    <property type="entry name" value="Fuc/Ara_isomerase_C"/>
</dbReference>
<evidence type="ECO:0000313" key="11">
    <source>
        <dbReference type="Proteomes" id="UP001221217"/>
    </source>
</evidence>
<keyword evidence="3 6" id="KW-0464">Manganese</keyword>
<dbReference type="GO" id="GO:0008733">
    <property type="term" value="F:L-arabinose isomerase activity"/>
    <property type="evidence" value="ECO:0007669"/>
    <property type="project" value="UniProtKB-UniRule"/>
</dbReference>
<comment type="cofactor">
    <cofactor evidence="6">
        <name>Mn(2+)</name>
        <dbReference type="ChEBI" id="CHEBI:29035"/>
    </cofactor>
    <text evidence="6">Binds 1 Mn(2+) ion per subunit.</text>
</comment>
<feature type="domain" description="L-arabinose isomerase central" evidence="9">
    <location>
        <begin position="176"/>
        <end position="322"/>
    </location>
</feature>
<dbReference type="SUPFAM" id="SSF50443">
    <property type="entry name" value="FucI/AraA C-terminal domain-like"/>
    <property type="match status" value="1"/>
</dbReference>
<dbReference type="InterPro" id="IPR024664">
    <property type="entry name" value="Ara_Isoase_C"/>
</dbReference>
<evidence type="ECO:0000256" key="6">
    <source>
        <dbReference type="HAMAP-Rule" id="MF_00519"/>
    </source>
</evidence>
<dbReference type="GO" id="GO:0005829">
    <property type="term" value="C:cytosol"/>
    <property type="evidence" value="ECO:0007669"/>
    <property type="project" value="TreeGrafter"/>
</dbReference>
<dbReference type="Pfam" id="PF02610">
    <property type="entry name" value="AraA_N"/>
    <property type="match status" value="1"/>
</dbReference>
<dbReference type="NCBIfam" id="NF002795">
    <property type="entry name" value="PRK02929.1"/>
    <property type="match status" value="1"/>
</dbReference>
<evidence type="ECO:0000313" key="10">
    <source>
        <dbReference type="EMBL" id="MDC7227813.1"/>
    </source>
</evidence>
<dbReference type="InterPro" id="IPR055389">
    <property type="entry name" value="AraA_N"/>
</dbReference>
<dbReference type="AlphaFoldDB" id="A0AAJ1IH29"/>
<dbReference type="GO" id="GO:0019569">
    <property type="term" value="P:L-arabinose catabolic process to D-xylulose 5-phosphate"/>
    <property type="evidence" value="ECO:0007669"/>
    <property type="project" value="UniProtKB-UniRule"/>
</dbReference>
<dbReference type="Gene3D" id="3.40.50.10940">
    <property type="match status" value="1"/>
</dbReference>
<dbReference type="PANTHER" id="PTHR38464">
    <property type="entry name" value="L-ARABINOSE ISOMERASE"/>
    <property type="match status" value="1"/>
</dbReference>
<keyword evidence="1 6" id="KW-0479">Metal-binding</keyword>
<accession>A0AAJ1IH29</accession>
<dbReference type="EC" id="5.3.1.4" evidence="6"/>
<keyword evidence="4 6" id="KW-0413">Isomerase</keyword>
<dbReference type="InterPro" id="IPR009015">
    <property type="entry name" value="Fucose_isomerase_N/cen_sf"/>
</dbReference>